<organism evidence="14 15">
    <name type="scientific">Turneriella parva (strain ATCC BAA-1111 / DSM 21527 / NCTC 11395 / H)</name>
    <name type="common">Leptospira parva</name>
    <dbReference type="NCBI Taxonomy" id="869212"/>
    <lineage>
        <taxon>Bacteria</taxon>
        <taxon>Pseudomonadati</taxon>
        <taxon>Spirochaetota</taxon>
        <taxon>Spirochaetia</taxon>
        <taxon>Leptospirales</taxon>
        <taxon>Leptospiraceae</taxon>
        <taxon>Turneriella</taxon>
    </lineage>
</organism>
<evidence type="ECO:0000256" key="2">
    <source>
        <dbReference type="ARBA" id="ARBA00010358"/>
    </source>
</evidence>
<dbReference type="Proteomes" id="UP000006048">
    <property type="component" value="Chromosome"/>
</dbReference>
<evidence type="ECO:0000256" key="9">
    <source>
        <dbReference type="ARBA" id="ARBA00023136"/>
    </source>
</evidence>
<sequence length="350" mass="40489">MNFFKSRPWLTGILIGASIGLLIYWLNRDSDAVRQLKALERGPRTMREYQESEVEKIRYEMSEAGTKRIVGELTFEQKLALLRDKWSKHIDKGYMQVKMLEEIMNLCKKERPDDWVACTNELAGAAFPNLSDKLFNQLSSLVRYNDWLSRNKDKLDKMSRKDRQKLLNEMRGKLFGEENAKDIWANEIRVEALRNTLEDMKEAKGKDLSTKLSAFKNSLNENFGDQAKAYVERHQQELTNAVLTAVQDDLKALSPTQQKHALRTIRTEMGMDKAALERWDALDYERQNRWATGKNYLAEREKLAANPGGNSEAALNELRQKYFGAEAEAIATEEAEGFYRYKGEQRIGLE</sequence>
<protein>
    <recommendedName>
        <fullName evidence="11">Lipase helper protein</fullName>
    </recommendedName>
    <alternativeName>
        <fullName evidence="12">Lipase modulator</fullName>
    </alternativeName>
</protein>
<feature type="transmembrane region" description="Helical" evidence="13">
    <location>
        <begin position="9"/>
        <end position="26"/>
    </location>
</feature>
<name>I4B6C4_TURPD</name>
<dbReference type="AlphaFoldDB" id="I4B6C4"/>
<gene>
    <name evidence="14" type="ordered locus">Turpa_2186</name>
</gene>
<dbReference type="HOGENOM" id="CLU_066623_1_0_12"/>
<evidence type="ECO:0000256" key="6">
    <source>
        <dbReference type="ARBA" id="ARBA00022963"/>
    </source>
</evidence>
<keyword evidence="15" id="KW-1185">Reference proteome</keyword>
<evidence type="ECO:0000256" key="13">
    <source>
        <dbReference type="SAM" id="Phobius"/>
    </source>
</evidence>
<reference evidence="14 15" key="1">
    <citation type="submission" date="2012-06" db="EMBL/GenBank/DDBJ databases">
        <title>The complete chromosome of genome of Turneriella parva DSM 21527.</title>
        <authorList>
            <consortium name="US DOE Joint Genome Institute (JGI-PGF)"/>
            <person name="Lucas S."/>
            <person name="Han J."/>
            <person name="Lapidus A."/>
            <person name="Bruce D."/>
            <person name="Goodwin L."/>
            <person name="Pitluck S."/>
            <person name="Peters L."/>
            <person name="Kyrpides N."/>
            <person name="Mavromatis K."/>
            <person name="Ivanova N."/>
            <person name="Mikhailova N."/>
            <person name="Chertkov O."/>
            <person name="Detter J.C."/>
            <person name="Tapia R."/>
            <person name="Han C."/>
            <person name="Land M."/>
            <person name="Hauser L."/>
            <person name="Markowitz V."/>
            <person name="Cheng J.-F."/>
            <person name="Hugenholtz P."/>
            <person name="Woyke T."/>
            <person name="Wu D."/>
            <person name="Gronow S."/>
            <person name="Wellnitz S."/>
            <person name="Brambilla E."/>
            <person name="Klenk H.-P."/>
            <person name="Eisen J.A."/>
        </authorList>
    </citation>
    <scope>NUCLEOTIDE SEQUENCE [LARGE SCALE GENOMIC DNA]</scope>
    <source>
        <strain evidence="15">ATCC BAA-1111 / DSM 21527 / NCTC 11395 / H</strain>
    </source>
</reference>
<evidence type="ECO:0000256" key="3">
    <source>
        <dbReference type="ARBA" id="ARBA00022475"/>
    </source>
</evidence>
<keyword evidence="10" id="KW-0143">Chaperone</keyword>
<dbReference type="OrthoDB" id="318927at2"/>
<dbReference type="Pfam" id="PF03280">
    <property type="entry name" value="Lipase_chap"/>
    <property type="match status" value="1"/>
</dbReference>
<evidence type="ECO:0000256" key="10">
    <source>
        <dbReference type="ARBA" id="ARBA00023186"/>
    </source>
</evidence>
<keyword evidence="9 13" id="KW-0472">Membrane</keyword>
<evidence type="ECO:0000313" key="15">
    <source>
        <dbReference type="Proteomes" id="UP000006048"/>
    </source>
</evidence>
<dbReference type="GO" id="GO:0051082">
    <property type="term" value="F:unfolded protein binding"/>
    <property type="evidence" value="ECO:0007669"/>
    <property type="project" value="InterPro"/>
</dbReference>
<keyword evidence="5 13" id="KW-0812">Transmembrane</keyword>
<comment type="similarity">
    <text evidence="2">Belongs to the lipase chaperone family.</text>
</comment>
<keyword evidence="7 13" id="KW-1133">Transmembrane helix</keyword>
<dbReference type="KEGG" id="tpx:Turpa_2186"/>
<evidence type="ECO:0000256" key="7">
    <source>
        <dbReference type="ARBA" id="ARBA00022989"/>
    </source>
</evidence>
<dbReference type="GO" id="GO:0006457">
    <property type="term" value="P:protein folding"/>
    <property type="evidence" value="ECO:0007669"/>
    <property type="project" value="InterPro"/>
</dbReference>
<dbReference type="SUPFAM" id="SSF158855">
    <property type="entry name" value="Lipase chaperone-like"/>
    <property type="match status" value="1"/>
</dbReference>
<keyword evidence="4" id="KW-0997">Cell inner membrane</keyword>
<dbReference type="STRING" id="869212.Turpa_2186"/>
<evidence type="ECO:0000256" key="12">
    <source>
        <dbReference type="ARBA" id="ARBA00031542"/>
    </source>
</evidence>
<dbReference type="RefSeq" id="WP_014803337.1">
    <property type="nucleotide sequence ID" value="NC_018020.1"/>
</dbReference>
<evidence type="ECO:0000256" key="4">
    <source>
        <dbReference type="ARBA" id="ARBA00022519"/>
    </source>
</evidence>
<evidence type="ECO:0000256" key="8">
    <source>
        <dbReference type="ARBA" id="ARBA00023098"/>
    </source>
</evidence>
<keyword evidence="6" id="KW-0442">Lipid degradation</keyword>
<evidence type="ECO:0000256" key="5">
    <source>
        <dbReference type="ARBA" id="ARBA00022692"/>
    </source>
</evidence>
<keyword evidence="3" id="KW-1003">Cell membrane</keyword>
<keyword evidence="8" id="KW-0443">Lipid metabolism</keyword>
<comment type="subcellular location">
    <subcellularLocation>
        <location evidence="1">Cell inner membrane</location>
        <topology evidence="1">Single-pass membrane protein</topology>
        <orientation evidence="1">Periplasmic side</orientation>
    </subcellularLocation>
</comment>
<evidence type="ECO:0000313" key="14">
    <source>
        <dbReference type="EMBL" id="AFM12831.1"/>
    </source>
</evidence>
<dbReference type="InterPro" id="IPR004961">
    <property type="entry name" value="Lipase_chaperone"/>
</dbReference>
<accession>I4B6C4</accession>
<dbReference type="GO" id="GO:0005886">
    <property type="term" value="C:plasma membrane"/>
    <property type="evidence" value="ECO:0007669"/>
    <property type="project" value="UniProtKB-SubCell"/>
</dbReference>
<evidence type="ECO:0000256" key="11">
    <source>
        <dbReference type="ARBA" id="ARBA00030948"/>
    </source>
</evidence>
<proteinExistence type="inferred from homology"/>
<evidence type="ECO:0000256" key="1">
    <source>
        <dbReference type="ARBA" id="ARBA00004383"/>
    </source>
</evidence>
<dbReference type="GO" id="GO:0016042">
    <property type="term" value="P:lipid catabolic process"/>
    <property type="evidence" value="ECO:0007669"/>
    <property type="project" value="UniProtKB-KW"/>
</dbReference>
<dbReference type="EMBL" id="CP002959">
    <property type="protein sequence ID" value="AFM12831.1"/>
    <property type="molecule type" value="Genomic_DNA"/>
</dbReference>